<sequence length="105" mass="10838">MAGKKVADKKAVELQKLICSSSSNVGEAGGIDTKSPRKADETGSNNGSKAPKTPFELFCMDNADRKICGPGAGEAGTGIAGKVPKVGRCRVLDLRHIGRSVVPSL</sequence>
<gene>
    <name evidence="2" type="ORF">Tcan_03194</name>
</gene>
<accession>A0A0B2W6B2</accession>
<keyword evidence="3" id="KW-1185">Reference proteome</keyword>
<comment type="caution">
    <text evidence="2">The sequence shown here is derived from an EMBL/GenBank/DDBJ whole genome shotgun (WGS) entry which is preliminary data.</text>
</comment>
<organism evidence="2 3">
    <name type="scientific">Toxocara canis</name>
    <name type="common">Canine roundworm</name>
    <dbReference type="NCBI Taxonomy" id="6265"/>
    <lineage>
        <taxon>Eukaryota</taxon>
        <taxon>Metazoa</taxon>
        <taxon>Ecdysozoa</taxon>
        <taxon>Nematoda</taxon>
        <taxon>Chromadorea</taxon>
        <taxon>Rhabditida</taxon>
        <taxon>Spirurina</taxon>
        <taxon>Ascaridomorpha</taxon>
        <taxon>Ascaridoidea</taxon>
        <taxon>Toxocaridae</taxon>
        <taxon>Toxocara</taxon>
    </lineage>
</organism>
<feature type="region of interest" description="Disordered" evidence="1">
    <location>
        <begin position="23"/>
        <end position="54"/>
    </location>
</feature>
<evidence type="ECO:0000313" key="3">
    <source>
        <dbReference type="Proteomes" id="UP000031036"/>
    </source>
</evidence>
<name>A0A0B2W6B2_TOXCA</name>
<dbReference type="EMBL" id="JPKZ01000043">
    <property type="protein sequence ID" value="KHN89117.1"/>
    <property type="molecule type" value="Genomic_DNA"/>
</dbReference>
<evidence type="ECO:0000313" key="2">
    <source>
        <dbReference type="EMBL" id="KHN89117.1"/>
    </source>
</evidence>
<evidence type="ECO:0000256" key="1">
    <source>
        <dbReference type="SAM" id="MobiDB-lite"/>
    </source>
</evidence>
<dbReference type="AlphaFoldDB" id="A0A0B2W6B2"/>
<proteinExistence type="predicted"/>
<reference evidence="2 3" key="1">
    <citation type="submission" date="2014-11" db="EMBL/GenBank/DDBJ databases">
        <title>Genetic blueprint of the zoonotic pathogen Toxocara canis.</title>
        <authorList>
            <person name="Zhu X.-Q."/>
            <person name="Korhonen P.K."/>
            <person name="Cai H."/>
            <person name="Young N.D."/>
            <person name="Nejsum P."/>
            <person name="von Samson-Himmelstjerna G."/>
            <person name="Boag P.R."/>
            <person name="Tan P."/>
            <person name="Li Q."/>
            <person name="Min J."/>
            <person name="Yang Y."/>
            <person name="Wang X."/>
            <person name="Fang X."/>
            <person name="Hall R.S."/>
            <person name="Hofmann A."/>
            <person name="Sternberg P.W."/>
            <person name="Jex A.R."/>
            <person name="Gasser R.B."/>
        </authorList>
    </citation>
    <scope>NUCLEOTIDE SEQUENCE [LARGE SCALE GENOMIC DNA]</scope>
    <source>
        <strain evidence="2">PN_DK_2014</strain>
    </source>
</reference>
<protein>
    <submittedName>
        <fullName evidence="2">Uncharacterized protein</fullName>
    </submittedName>
</protein>
<dbReference type="Proteomes" id="UP000031036">
    <property type="component" value="Unassembled WGS sequence"/>
</dbReference>